<gene>
    <name evidence="1" type="ORF">SAMN05421804_101778</name>
</gene>
<dbReference type="Proteomes" id="UP000183255">
    <property type="component" value="Unassembled WGS sequence"/>
</dbReference>
<proteinExistence type="predicted"/>
<evidence type="ECO:0000313" key="1">
    <source>
        <dbReference type="EMBL" id="SDI14214.1"/>
    </source>
</evidence>
<organism evidence="1 2">
    <name type="scientific">Proteiniclasticum ruminis</name>
    <dbReference type="NCBI Taxonomy" id="398199"/>
    <lineage>
        <taxon>Bacteria</taxon>
        <taxon>Bacillati</taxon>
        <taxon>Bacillota</taxon>
        <taxon>Clostridia</taxon>
        <taxon>Eubacteriales</taxon>
        <taxon>Clostridiaceae</taxon>
        <taxon>Proteiniclasticum</taxon>
    </lineage>
</organism>
<accession>A0A1G8I5U9</accession>
<evidence type="ECO:0000313" key="2">
    <source>
        <dbReference type="Proteomes" id="UP000183255"/>
    </source>
</evidence>
<name>A0A1G8I5U9_9CLOT</name>
<dbReference type="RefSeq" id="WP_031574299.1">
    <property type="nucleotide sequence ID" value="NZ_FNDZ01000001.1"/>
</dbReference>
<reference evidence="1 2" key="1">
    <citation type="submission" date="2016-10" db="EMBL/GenBank/DDBJ databases">
        <authorList>
            <person name="de Groot N.N."/>
        </authorList>
    </citation>
    <scope>NUCLEOTIDE SEQUENCE [LARGE SCALE GENOMIC DNA]</scope>
    <source>
        <strain evidence="1 2">CGMCC 1.5058</strain>
    </source>
</reference>
<protein>
    <submittedName>
        <fullName evidence="1">Uncharacterized protein</fullName>
    </submittedName>
</protein>
<dbReference type="EMBL" id="FNDZ01000001">
    <property type="protein sequence ID" value="SDI14214.1"/>
    <property type="molecule type" value="Genomic_DNA"/>
</dbReference>
<sequence>MIKFDIADTIISPVYPSKRNDYEESVRLSEAIVSLPFTKCQVEQLKTMWKESCIVNLSQQTPYLKGYSFLHRANMTELNMLISMRPVYIGYNCIHYDFHDDFIKGVLFTKILRRNYNILQNVSSDNVRALFIHAELLRIIHFSTCNVSDRLNISSKIMESMHYDFDEDASPANIVSLCVLEGYIKKYEFKEGEEAVLEFYEPIDYNLDELDIFSF</sequence>
<dbReference type="AlphaFoldDB" id="A0A1G8I5U9"/>